<dbReference type="InterPro" id="IPR022893">
    <property type="entry name" value="Shikimate_DH_fam"/>
</dbReference>
<dbReference type="InterPro" id="IPR041121">
    <property type="entry name" value="SDH_C"/>
</dbReference>
<dbReference type="InterPro" id="IPR036291">
    <property type="entry name" value="NAD(P)-bd_dom_sf"/>
</dbReference>
<dbReference type="PANTHER" id="PTHR21089:SF1">
    <property type="entry name" value="BIFUNCTIONAL 3-DEHYDROQUINATE DEHYDRATASE_SHIKIMATE DEHYDROGENASE, CHLOROPLASTIC"/>
    <property type="match status" value="1"/>
</dbReference>
<feature type="binding site" evidence="8">
    <location>
        <begin position="141"/>
        <end position="145"/>
    </location>
    <ligand>
        <name>NADP(+)</name>
        <dbReference type="ChEBI" id="CHEBI:58349"/>
    </ligand>
</feature>
<feature type="binding site" evidence="8">
    <location>
        <begin position="21"/>
        <end position="23"/>
    </location>
    <ligand>
        <name>shikimate</name>
        <dbReference type="ChEBI" id="CHEBI:36208"/>
    </ligand>
</feature>
<feature type="binding site" evidence="8">
    <location>
        <position position="235"/>
    </location>
    <ligand>
        <name>NADP(+)</name>
        <dbReference type="ChEBI" id="CHEBI:58349"/>
    </ligand>
</feature>
<evidence type="ECO:0000259" key="10">
    <source>
        <dbReference type="Pfam" id="PF08501"/>
    </source>
</evidence>
<dbReference type="SUPFAM" id="SSF51735">
    <property type="entry name" value="NAD(P)-binding Rossmann-fold domains"/>
    <property type="match status" value="1"/>
</dbReference>
<feature type="domain" description="SDH C-terminal" evidence="11">
    <location>
        <begin position="258"/>
        <end position="279"/>
    </location>
</feature>
<feature type="binding site" evidence="8">
    <location>
        <begin position="165"/>
        <end position="170"/>
    </location>
    <ligand>
        <name>NADP(+)</name>
        <dbReference type="ChEBI" id="CHEBI:58349"/>
    </ligand>
</feature>
<comment type="pathway">
    <text evidence="1 8">Metabolic intermediate biosynthesis; chorismate biosynthesis; chorismate from D-erythrose 4-phosphate and phosphoenolpyruvate: step 4/7.</text>
</comment>
<dbReference type="SUPFAM" id="SSF53223">
    <property type="entry name" value="Aminoacid dehydrogenase-like, N-terminal domain"/>
    <property type="match status" value="1"/>
</dbReference>
<dbReference type="Pfam" id="PF08501">
    <property type="entry name" value="Shikimate_dh_N"/>
    <property type="match status" value="1"/>
</dbReference>
<dbReference type="Proteomes" id="UP000501130">
    <property type="component" value="Chromosome"/>
</dbReference>
<dbReference type="GO" id="GO:0004764">
    <property type="term" value="F:shikimate 3-dehydrogenase (NADP+) activity"/>
    <property type="evidence" value="ECO:0007669"/>
    <property type="project" value="UniProtKB-EC"/>
</dbReference>
<dbReference type="RefSeq" id="WP_171100503.1">
    <property type="nucleotide sequence ID" value="NZ_CP053084.1"/>
</dbReference>
<dbReference type="NCBIfam" id="TIGR00507">
    <property type="entry name" value="aroE"/>
    <property type="match status" value="1"/>
</dbReference>
<comment type="similarity">
    <text evidence="8">Belongs to the shikimate dehydrogenase family.</text>
</comment>
<keyword evidence="4 8" id="KW-0521">NADP</keyword>
<comment type="function">
    <text evidence="8">Involved in the biosynthesis of the chorismate, which leads to the biosynthesis of aromatic amino acids. Catalyzes the reversible NADPH linked reduction of 3-dehydroshikimate (DHSA) to yield shikimate (SA).</text>
</comment>
<feature type="binding site" evidence="8">
    <location>
        <position position="237"/>
    </location>
    <ligand>
        <name>shikimate</name>
        <dbReference type="ChEBI" id="CHEBI:36208"/>
    </ligand>
</feature>
<feature type="active site" description="Proton acceptor" evidence="8">
    <location>
        <position position="72"/>
    </location>
</feature>
<evidence type="ECO:0000256" key="7">
    <source>
        <dbReference type="ARBA" id="ARBA00049442"/>
    </source>
</evidence>
<proteinExistence type="inferred from homology"/>
<dbReference type="CDD" id="cd01065">
    <property type="entry name" value="NAD_bind_Shikimate_DH"/>
    <property type="match status" value="1"/>
</dbReference>
<dbReference type="Pfam" id="PF01488">
    <property type="entry name" value="Shikimate_DH"/>
    <property type="match status" value="1"/>
</dbReference>
<evidence type="ECO:0000256" key="3">
    <source>
        <dbReference type="ARBA" id="ARBA00022605"/>
    </source>
</evidence>
<dbReference type="HAMAP" id="MF_00222">
    <property type="entry name" value="Shikimate_DH_AroE"/>
    <property type="match status" value="1"/>
</dbReference>
<feature type="binding site" evidence="8">
    <location>
        <position position="265"/>
    </location>
    <ligand>
        <name>shikimate</name>
        <dbReference type="ChEBI" id="CHEBI:36208"/>
    </ligand>
</feature>
<feature type="binding site" evidence="8">
    <location>
        <position position="97"/>
    </location>
    <ligand>
        <name>shikimate</name>
        <dbReference type="ChEBI" id="CHEBI:36208"/>
    </ligand>
</feature>
<evidence type="ECO:0000256" key="6">
    <source>
        <dbReference type="ARBA" id="ARBA00023141"/>
    </source>
</evidence>
<dbReference type="NCBIfam" id="NF001310">
    <property type="entry name" value="PRK00258.1-2"/>
    <property type="match status" value="1"/>
</dbReference>
<evidence type="ECO:0000256" key="5">
    <source>
        <dbReference type="ARBA" id="ARBA00023002"/>
    </source>
</evidence>
<keyword evidence="13" id="KW-1185">Reference proteome</keyword>
<dbReference type="Gene3D" id="3.40.50.10860">
    <property type="entry name" value="Leucine Dehydrogenase, chain A, domain 1"/>
    <property type="match status" value="1"/>
</dbReference>
<comment type="caution">
    <text evidence="8">Lacks conserved residue(s) required for the propagation of feature annotation.</text>
</comment>
<reference evidence="12 13" key="1">
    <citation type="submission" date="2020-05" db="EMBL/GenBank/DDBJ databases">
        <title>Compete genome of Limnobacter sp. SAORIC-580.</title>
        <authorList>
            <person name="Song J."/>
            <person name="Cho J.-C."/>
        </authorList>
    </citation>
    <scope>NUCLEOTIDE SEQUENCE [LARGE SCALE GENOMIC DNA]</scope>
    <source>
        <strain evidence="12 13">SAORIC-580</strain>
    </source>
</reference>
<keyword evidence="3 8" id="KW-0028">Amino-acid biosynthesis</keyword>
<keyword evidence="6 8" id="KW-0057">Aromatic amino acid biosynthesis</keyword>
<evidence type="ECO:0000256" key="2">
    <source>
        <dbReference type="ARBA" id="ARBA00012962"/>
    </source>
</evidence>
<feature type="domain" description="Quinate/shikimate 5-dehydrogenase/glutamyl-tRNA reductase" evidence="9">
    <location>
        <begin position="131"/>
        <end position="180"/>
    </location>
</feature>
<organism evidence="12 13">
    <name type="scientific">Limnobacter profundi</name>
    <dbReference type="NCBI Taxonomy" id="2732163"/>
    <lineage>
        <taxon>Bacteria</taxon>
        <taxon>Pseudomonadati</taxon>
        <taxon>Pseudomonadota</taxon>
        <taxon>Betaproteobacteria</taxon>
        <taxon>Burkholderiales</taxon>
        <taxon>Burkholderiaceae</taxon>
        <taxon>Limnobacter</taxon>
    </lineage>
</organism>
<dbReference type="Pfam" id="PF18317">
    <property type="entry name" value="SDH_C"/>
    <property type="match status" value="1"/>
</dbReference>
<feature type="binding site" evidence="8">
    <location>
        <position position="258"/>
    </location>
    <ligand>
        <name>NADP(+)</name>
        <dbReference type="ChEBI" id="CHEBI:58349"/>
    </ligand>
</feature>
<dbReference type="InterPro" id="IPR046346">
    <property type="entry name" value="Aminoacid_DH-like_N_sf"/>
</dbReference>
<accession>A0ABX6N8V2</accession>
<comment type="catalytic activity">
    <reaction evidence="7 8">
        <text>shikimate + NADP(+) = 3-dehydroshikimate + NADPH + H(+)</text>
        <dbReference type="Rhea" id="RHEA:17737"/>
        <dbReference type="ChEBI" id="CHEBI:15378"/>
        <dbReference type="ChEBI" id="CHEBI:16630"/>
        <dbReference type="ChEBI" id="CHEBI:36208"/>
        <dbReference type="ChEBI" id="CHEBI:57783"/>
        <dbReference type="ChEBI" id="CHEBI:58349"/>
        <dbReference type="EC" id="1.1.1.25"/>
    </reaction>
</comment>
<sequence>MNALIHQADRYVVIGNPIAHSMSPFIHSNFAAQLGLPLQYERVLAPLDGFAQTVAALQAAGVKGANVTVPFKLDAFALASASPNSLTPAAEFAQAANTLKFNANGTVLADNTDGGGLCRDLNRQLNTLGLHLEQCQVLMIGAGGAASGCVAAFQQAGVQHLTVLNRTVDKARQLAQRAEAIDLPAAGGGLDTPPSHFDLPGTPVVIVNASSSSLKGDVPALHPDWYERAVLVYDMMYAAEPTAFIRSLSKLDLPCSDGLGMLVFQAQLAFEVWTGQSPNALETLTKVRQALLAKAKQQ</sequence>
<evidence type="ECO:0000259" key="11">
    <source>
        <dbReference type="Pfam" id="PF18317"/>
    </source>
</evidence>
<dbReference type="InterPro" id="IPR006151">
    <property type="entry name" value="Shikm_DH/Glu-tRNA_Rdtase"/>
</dbReference>
<evidence type="ECO:0000259" key="9">
    <source>
        <dbReference type="Pfam" id="PF01488"/>
    </source>
</evidence>
<feature type="binding site" evidence="8">
    <location>
        <position position="68"/>
    </location>
    <ligand>
        <name>shikimate</name>
        <dbReference type="ChEBI" id="CHEBI:36208"/>
    </ligand>
</feature>
<dbReference type="EMBL" id="CP053084">
    <property type="protein sequence ID" value="QJR30473.1"/>
    <property type="molecule type" value="Genomic_DNA"/>
</dbReference>
<keyword evidence="5 8" id="KW-0560">Oxidoreductase</keyword>
<dbReference type="EC" id="1.1.1.25" evidence="2 8"/>
<evidence type="ECO:0000256" key="4">
    <source>
        <dbReference type="ARBA" id="ARBA00022857"/>
    </source>
</evidence>
<evidence type="ECO:0000256" key="1">
    <source>
        <dbReference type="ARBA" id="ARBA00004871"/>
    </source>
</evidence>
<feature type="binding site" evidence="8">
    <location>
        <position position="113"/>
    </location>
    <ligand>
        <name>shikimate</name>
        <dbReference type="ChEBI" id="CHEBI:36208"/>
    </ligand>
</feature>
<comment type="subunit">
    <text evidence="8">Homodimer.</text>
</comment>
<evidence type="ECO:0000313" key="12">
    <source>
        <dbReference type="EMBL" id="QJR30473.1"/>
    </source>
</evidence>
<evidence type="ECO:0000313" key="13">
    <source>
        <dbReference type="Proteomes" id="UP000501130"/>
    </source>
</evidence>
<protein>
    <recommendedName>
        <fullName evidence="2 8">Shikimate dehydrogenase (NADP(+))</fullName>
        <shortName evidence="8">SDH</shortName>
        <ecNumber evidence="2 8">1.1.1.25</ecNumber>
    </recommendedName>
</protein>
<gene>
    <name evidence="8 12" type="primary">aroE</name>
    <name evidence="12" type="ORF">HKT17_12585</name>
</gene>
<feature type="domain" description="Shikimate dehydrogenase substrate binding N-terminal" evidence="10">
    <location>
        <begin position="13"/>
        <end position="99"/>
    </location>
</feature>
<dbReference type="InterPro" id="IPR013708">
    <property type="entry name" value="Shikimate_DH-bd_N"/>
</dbReference>
<name>A0ABX6N8V2_9BURK</name>
<dbReference type="InterPro" id="IPR011342">
    <property type="entry name" value="Shikimate_DH"/>
</dbReference>
<dbReference type="Gene3D" id="3.40.50.720">
    <property type="entry name" value="NAD(P)-binding Rossmann-like Domain"/>
    <property type="match status" value="1"/>
</dbReference>
<dbReference type="PANTHER" id="PTHR21089">
    <property type="entry name" value="SHIKIMATE DEHYDROGENASE"/>
    <property type="match status" value="1"/>
</dbReference>
<evidence type="ECO:0000256" key="8">
    <source>
        <dbReference type="HAMAP-Rule" id="MF_00222"/>
    </source>
</evidence>